<keyword evidence="7" id="KW-0325">Glycoprotein</keyword>
<sequence>MNSSSSENLLYTDLSVLENMGRAAAKIAFYNFDWRYVALVVHNALNMISLEIFLKHYNKSVVLKFGKFIPQKRLTVIPQFVIFGKDSNDVINIILWLNKLKYDNSGKYIIICAPYGYEDKCDEIDIFVTLSRVYIVNAIYIRPKSEADFEMFAYDIVVPEKCINNVPYKLDVSNNCTNDDCFINLYPRKLTNFYKCPLTVSTFHQPPFMILNNETSEPSGGDGEILKILISALNATLKIKIPAEGNTWGRYYNGNWTGSLGDVYNNHAHMSVCSLPVSARKYANFTTSFIYNSMDIVWTAAIPLQKPSWEKLMNPLDTSIRVGLFLIFSCIAIINAVTRLDIWRRIRMVLKIGPIRSSLLFYSWALFLGMSIIKLPKNRSLLILVYSWIWYCFVIRNAYQAALMNSLKNKIYEEDYPSLDSVLKGRHLYGGLPALRQYYSDDPFIYENWKVLDFNESYNILDQISEGTSDFVLAFNKENIIEYLMESNGDKRLQIIPQKIISSPIAMYFKKHSLMASPVNRILSFAVESGFSQIVHRNYLRHKKYLFQLTRHKEYNPLTLDNFKSCMLLMVAGWLLSLIFFVVETYCGQLEEDE</sequence>
<feature type="transmembrane region" description="Helical" evidence="8">
    <location>
        <begin position="359"/>
        <end position="375"/>
    </location>
</feature>
<evidence type="ECO:0000256" key="7">
    <source>
        <dbReference type="ARBA" id="ARBA00023180"/>
    </source>
</evidence>
<gene>
    <name evidence="9" type="primary">IR7d1</name>
</gene>
<feature type="transmembrane region" description="Helical" evidence="8">
    <location>
        <begin position="320"/>
        <end position="338"/>
    </location>
</feature>
<comment type="subcellular location">
    <subcellularLocation>
        <location evidence="1">Cell membrane</location>
        <topology evidence="1">Multi-pass membrane protein</topology>
    </subcellularLocation>
</comment>
<dbReference type="InterPro" id="IPR052192">
    <property type="entry name" value="Insect_Ionotropic_Sensory_Rcpt"/>
</dbReference>
<evidence type="ECO:0000256" key="2">
    <source>
        <dbReference type="ARBA" id="ARBA00022475"/>
    </source>
</evidence>
<keyword evidence="2" id="KW-1003">Cell membrane</keyword>
<name>A0A140G9H0_HELME</name>
<dbReference type="GO" id="GO:0005886">
    <property type="term" value="C:plasma membrane"/>
    <property type="evidence" value="ECO:0007669"/>
    <property type="project" value="UniProtKB-SubCell"/>
</dbReference>
<keyword evidence="4 8" id="KW-1133">Transmembrane helix</keyword>
<evidence type="ECO:0000256" key="3">
    <source>
        <dbReference type="ARBA" id="ARBA00022692"/>
    </source>
</evidence>
<protein>
    <submittedName>
        <fullName evidence="9">Ionotropic receptor 7d1</fullName>
    </submittedName>
</protein>
<keyword evidence="5 8" id="KW-0472">Membrane</keyword>
<organism evidence="9">
    <name type="scientific">Heliconius melpomene rosina</name>
    <dbReference type="NCBI Taxonomy" id="171916"/>
    <lineage>
        <taxon>Eukaryota</taxon>
        <taxon>Metazoa</taxon>
        <taxon>Ecdysozoa</taxon>
        <taxon>Arthropoda</taxon>
        <taxon>Hexapoda</taxon>
        <taxon>Insecta</taxon>
        <taxon>Pterygota</taxon>
        <taxon>Neoptera</taxon>
        <taxon>Endopterygota</taxon>
        <taxon>Lepidoptera</taxon>
        <taxon>Glossata</taxon>
        <taxon>Ditrysia</taxon>
        <taxon>Papilionoidea</taxon>
        <taxon>Nymphalidae</taxon>
        <taxon>Heliconiinae</taxon>
        <taxon>Heliconiini</taxon>
        <taxon>Heliconius</taxon>
    </lineage>
</organism>
<evidence type="ECO:0000256" key="6">
    <source>
        <dbReference type="ARBA" id="ARBA00023170"/>
    </source>
</evidence>
<keyword evidence="3 8" id="KW-0812">Transmembrane</keyword>
<feature type="transmembrane region" description="Helical" evidence="8">
    <location>
        <begin position="381"/>
        <end position="399"/>
    </location>
</feature>
<dbReference type="Gene3D" id="3.40.190.10">
    <property type="entry name" value="Periplasmic binding protein-like II"/>
    <property type="match status" value="1"/>
</dbReference>
<feature type="transmembrane region" description="Helical" evidence="8">
    <location>
        <begin position="566"/>
        <end position="583"/>
    </location>
</feature>
<evidence type="ECO:0000256" key="1">
    <source>
        <dbReference type="ARBA" id="ARBA00004651"/>
    </source>
</evidence>
<evidence type="ECO:0000313" key="9">
    <source>
        <dbReference type="EMBL" id="AMM70649.1"/>
    </source>
</evidence>
<dbReference type="PANTHER" id="PTHR42643">
    <property type="entry name" value="IONOTROPIC RECEPTOR 20A-RELATED"/>
    <property type="match status" value="1"/>
</dbReference>
<evidence type="ECO:0000256" key="5">
    <source>
        <dbReference type="ARBA" id="ARBA00023136"/>
    </source>
</evidence>
<accession>A0A140G9H0</accession>
<reference evidence="9" key="1">
    <citation type="journal article" date="2016" name="BMC Genomics">
        <title>Genome-wide analysis of ionotropic receptors provides insight into their evolution in Heliconius butterflies.</title>
        <authorList>
            <person name="van Schooten B."/>
            <person name="Jiggins C.D."/>
            <person name="Briscoe A.D."/>
            <person name="Papa R."/>
        </authorList>
    </citation>
    <scope>NUCLEOTIDE SEQUENCE</scope>
</reference>
<proteinExistence type="evidence at transcript level"/>
<dbReference type="SUPFAM" id="SSF53850">
    <property type="entry name" value="Periplasmic binding protein-like II"/>
    <property type="match status" value="1"/>
</dbReference>
<keyword evidence="6 9" id="KW-0675">Receptor</keyword>
<evidence type="ECO:0000256" key="8">
    <source>
        <dbReference type="SAM" id="Phobius"/>
    </source>
</evidence>
<dbReference type="AlphaFoldDB" id="A0A140G9H0"/>
<dbReference type="PANTHER" id="PTHR42643:SF30">
    <property type="entry name" value="IONOTROPIC RECEPTOR 40A-RELATED"/>
    <property type="match status" value="1"/>
</dbReference>
<evidence type="ECO:0000256" key="4">
    <source>
        <dbReference type="ARBA" id="ARBA00022989"/>
    </source>
</evidence>
<dbReference type="Gene3D" id="1.10.287.70">
    <property type="match status" value="1"/>
</dbReference>
<dbReference type="EMBL" id="KU702622">
    <property type="protein sequence ID" value="AMM70649.1"/>
    <property type="molecule type" value="mRNA"/>
</dbReference>